<organism evidence="2 3">
    <name type="scientific">Oryza sativa subsp. japonica</name>
    <name type="common">Rice</name>
    <dbReference type="NCBI Taxonomy" id="39947"/>
    <lineage>
        <taxon>Eukaryota</taxon>
        <taxon>Viridiplantae</taxon>
        <taxon>Streptophyta</taxon>
        <taxon>Embryophyta</taxon>
        <taxon>Tracheophyta</taxon>
        <taxon>Spermatophyta</taxon>
        <taxon>Magnoliopsida</taxon>
        <taxon>Liliopsida</taxon>
        <taxon>Poales</taxon>
        <taxon>Poaceae</taxon>
        <taxon>BOP clade</taxon>
        <taxon>Oryzoideae</taxon>
        <taxon>Oryzeae</taxon>
        <taxon>Oryzinae</taxon>
        <taxon>Oryza</taxon>
        <taxon>Oryza sativa</taxon>
    </lineage>
</organism>
<keyword evidence="3" id="KW-1185">Reference proteome</keyword>
<reference evidence="2 3" key="2">
    <citation type="journal article" date="2013" name="Plant Cell Physiol.">
        <title>Rice Annotation Project Database (RAP-DB): an integrative and interactive database for rice genomics.</title>
        <authorList>
            <person name="Sakai H."/>
            <person name="Lee S.S."/>
            <person name="Tanaka T."/>
            <person name="Numa H."/>
            <person name="Kim J."/>
            <person name="Kawahara Y."/>
            <person name="Wakimoto H."/>
            <person name="Yang C.C."/>
            <person name="Iwamoto M."/>
            <person name="Abe T."/>
            <person name="Yamada Y."/>
            <person name="Muto A."/>
            <person name="Inokuchi H."/>
            <person name="Ikemura T."/>
            <person name="Matsumoto T."/>
            <person name="Sasaki T."/>
            <person name="Itoh T."/>
        </authorList>
    </citation>
    <scope>NUCLEOTIDE SEQUENCE [LARGE SCALE GENOMIC DNA]</scope>
    <source>
        <strain evidence="3">cv. Nipponbare</strain>
    </source>
</reference>
<gene>
    <name evidence="2" type="ordered locus">Os10g0485400</name>
    <name evidence="2" type="ORF">OSNPB_100485400</name>
</gene>
<feature type="region of interest" description="Disordered" evidence="1">
    <location>
        <begin position="27"/>
        <end position="58"/>
    </location>
</feature>
<reference evidence="3" key="1">
    <citation type="journal article" date="2005" name="Nature">
        <title>The map-based sequence of the rice genome.</title>
        <authorList>
            <consortium name="International rice genome sequencing project (IRGSP)"/>
            <person name="Matsumoto T."/>
            <person name="Wu J."/>
            <person name="Kanamori H."/>
            <person name="Katayose Y."/>
            <person name="Fujisawa M."/>
            <person name="Namiki N."/>
            <person name="Mizuno H."/>
            <person name="Yamamoto K."/>
            <person name="Antonio B.A."/>
            <person name="Baba T."/>
            <person name="Sakata K."/>
            <person name="Nagamura Y."/>
            <person name="Aoki H."/>
            <person name="Arikawa K."/>
            <person name="Arita K."/>
            <person name="Bito T."/>
            <person name="Chiden Y."/>
            <person name="Fujitsuka N."/>
            <person name="Fukunaka R."/>
            <person name="Hamada M."/>
            <person name="Harada C."/>
            <person name="Hayashi A."/>
            <person name="Hijishita S."/>
            <person name="Honda M."/>
            <person name="Hosokawa S."/>
            <person name="Ichikawa Y."/>
            <person name="Idonuma A."/>
            <person name="Iijima M."/>
            <person name="Ikeda M."/>
            <person name="Ikeno M."/>
            <person name="Ito K."/>
            <person name="Ito S."/>
            <person name="Ito T."/>
            <person name="Ito Y."/>
            <person name="Ito Y."/>
            <person name="Iwabuchi A."/>
            <person name="Kamiya K."/>
            <person name="Karasawa W."/>
            <person name="Kurita K."/>
            <person name="Katagiri S."/>
            <person name="Kikuta A."/>
            <person name="Kobayashi H."/>
            <person name="Kobayashi N."/>
            <person name="Machita K."/>
            <person name="Maehara T."/>
            <person name="Masukawa M."/>
            <person name="Mizubayashi T."/>
            <person name="Mukai Y."/>
            <person name="Nagasaki H."/>
            <person name="Nagata Y."/>
            <person name="Naito S."/>
            <person name="Nakashima M."/>
            <person name="Nakama Y."/>
            <person name="Nakamichi Y."/>
            <person name="Nakamura M."/>
            <person name="Meguro A."/>
            <person name="Negishi M."/>
            <person name="Ohta I."/>
            <person name="Ohta T."/>
            <person name="Okamoto M."/>
            <person name="Ono N."/>
            <person name="Saji S."/>
            <person name="Sakaguchi M."/>
            <person name="Sakai K."/>
            <person name="Shibata M."/>
            <person name="Shimokawa T."/>
            <person name="Song J."/>
            <person name="Takazaki Y."/>
            <person name="Terasawa K."/>
            <person name="Tsugane M."/>
            <person name="Tsuji K."/>
            <person name="Ueda S."/>
            <person name="Waki K."/>
            <person name="Yamagata H."/>
            <person name="Yamamoto M."/>
            <person name="Yamamoto S."/>
            <person name="Yamane H."/>
            <person name="Yoshiki S."/>
            <person name="Yoshihara R."/>
            <person name="Yukawa K."/>
            <person name="Zhong H."/>
            <person name="Yano M."/>
            <person name="Yuan Q."/>
            <person name="Ouyang S."/>
            <person name="Liu J."/>
            <person name="Jones K.M."/>
            <person name="Gansberger K."/>
            <person name="Moffat K."/>
            <person name="Hill J."/>
            <person name="Bera J."/>
            <person name="Fadrosh D."/>
            <person name="Jin S."/>
            <person name="Johri S."/>
            <person name="Kim M."/>
            <person name="Overton L."/>
            <person name="Reardon M."/>
            <person name="Tsitrin T."/>
            <person name="Vuong H."/>
            <person name="Weaver B."/>
            <person name="Ciecko A."/>
            <person name="Tallon L."/>
            <person name="Jackson J."/>
            <person name="Pai G."/>
            <person name="Aken S.V."/>
            <person name="Utterback T."/>
            <person name="Reidmuller S."/>
            <person name="Feldblyum T."/>
            <person name="Hsiao J."/>
            <person name="Zismann V."/>
            <person name="Iobst S."/>
            <person name="de Vazeille A.R."/>
            <person name="Buell C.R."/>
            <person name="Ying K."/>
            <person name="Li Y."/>
            <person name="Lu T."/>
            <person name="Huang Y."/>
            <person name="Zhao Q."/>
            <person name="Feng Q."/>
            <person name="Zhang L."/>
            <person name="Zhu J."/>
            <person name="Weng Q."/>
            <person name="Mu J."/>
            <person name="Lu Y."/>
            <person name="Fan D."/>
            <person name="Liu Y."/>
            <person name="Guan J."/>
            <person name="Zhang Y."/>
            <person name="Yu S."/>
            <person name="Liu X."/>
            <person name="Zhang Y."/>
            <person name="Hong G."/>
            <person name="Han B."/>
            <person name="Choisne N."/>
            <person name="Demange N."/>
            <person name="Orjeda G."/>
            <person name="Samain S."/>
            <person name="Cattolico L."/>
            <person name="Pelletier E."/>
            <person name="Couloux A."/>
            <person name="Segurens B."/>
            <person name="Wincker P."/>
            <person name="D'Hont A."/>
            <person name="Scarpelli C."/>
            <person name="Weissenbach J."/>
            <person name="Salanoubat M."/>
            <person name="Quetier F."/>
            <person name="Yu Y."/>
            <person name="Kim H.R."/>
            <person name="Rambo T."/>
            <person name="Currie J."/>
            <person name="Collura K."/>
            <person name="Luo M."/>
            <person name="Yang T."/>
            <person name="Ammiraju J.S.S."/>
            <person name="Engler F."/>
            <person name="Soderlund C."/>
            <person name="Wing R.A."/>
            <person name="Palmer L.E."/>
            <person name="de la Bastide M."/>
            <person name="Spiegel L."/>
            <person name="Nascimento L."/>
            <person name="Zutavern T."/>
            <person name="O'Shaughnessy A."/>
            <person name="Dike S."/>
            <person name="Dedhia N."/>
            <person name="Preston R."/>
            <person name="Balija V."/>
            <person name="McCombie W.R."/>
            <person name="Chow T."/>
            <person name="Chen H."/>
            <person name="Chung M."/>
            <person name="Chen C."/>
            <person name="Shaw J."/>
            <person name="Wu H."/>
            <person name="Hsiao K."/>
            <person name="Chao Y."/>
            <person name="Chu M."/>
            <person name="Cheng C."/>
            <person name="Hour A."/>
            <person name="Lee P."/>
            <person name="Lin S."/>
            <person name="Lin Y."/>
            <person name="Liou J."/>
            <person name="Liu S."/>
            <person name="Hsing Y."/>
            <person name="Raghuvanshi S."/>
            <person name="Mohanty A."/>
            <person name="Bharti A.K."/>
            <person name="Gaur A."/>
            <person name="Gupta V."/>
            <person name="Kumar D."/>
            <person name="Ravi V."/>
            <person name="Vij S."/>
            <person name="Kapur A."/>
            <person name="Khurana P."/>
            <person name="Khurana P."/>
            <person name="Khurana J.P."/>
            <person name="Tyagi A.K."/>
            <person name="Gaikwad K."/>
            <person name="Singh A."/>
            <person name="Dalal V."/>
            <person name="Srivastava S."/>
            <person name="Dixit A."/>
            <person name="Pal A.K."/>
            <person name="Ghazi I.A."/>
            <person name="Yadav M."/>
            <person name="Pandit A."/>
            <person name="Bhargava A."/>
            <person name="Sureshbabu K."/>
            <person name="Batra K."/>
            <person name="Sharma T.R."/>
            <person name="Mohapatra T."/>
            <person name="Singh N.K."/>
            <person name="Messing J."/>
            <person name="Nelson A.B."/>
            <person name="Fuks G."/>
            <person name="Kavchok S."/>
            <person name="Keizer G."/>
            <person name="Linton E."/>
            <person name="Llaca V."/>
            <person name="Song R."/>
            <person name="Tanyolac B."/>
            <person name="Young S."/>
            <person name="Ho-Il K."/>
            <person name="Hahn J.H."/>
            <person name="Sangsakoo G."/>
            <person name="Vanavichit A."/>
            <person name="de Mattos Luiz.A.T."/>
            <person name="Zimmer P.D."/>
            <person name="Malone G."/>
            <person name="Dellagostin O."/>
            <person name="de Oliveira A.C."/>
            <person name="Bevan M."/>
            <person name="Bancroft I."/>
            <person name="Minx P."/>
            <person name="Cordum H."/>
            <person name="Wilson R."/>
            <person name="Cheng Z."/>
            <person name="Jin W."/>
            <person name="Jiang J."/>
            <person name="Leong S.A."/>
            <person name="Iwama H."/>
            <person name="Gojobori T."/>
            <person name="Itoh T."/>
            <person name="Niimura Y."/>
            <person name="Fujii Y."/>
            <person name="Habara T."/>
            <person name="Sakai H."/>
            <person name="Sato Y."/>
            <person name="Wilson G."/>
            <person name="Kumar K."/>
            <person name="McCouch S."/>
            <person name="Juretic N."/>
            <person name="Hoen D."/>
            <person name="Wright S."/>
            <person name="Bruskiewich R."/>
            <person name="Bureau T."/>
            <person name="Miyao A."/>
            <person name="Hirochika H."/>
            <person name="Nishikawa T."/>
            <person name="Kadowaki K."/>
            <person name="Sugiura M."/>
            <person name="Burr B."/>
            <person name="Sasaki T."/>
        </authorList>
    </citation>
    <scope>NUCLEOTIDE SEQUENCE [LARGE SCALE GENOMIC DNA]</scope>
    <source>
        <strain evidence="3">cv. Nipponbare</strain>
    </source>
</reference>
<evidence type="ECO:0000256" key="1">
    <source>
        <dbReference type="SAM" id="MobiDB-lite"/>
    </source>
</evidence>
<dbReference type="Proteomes" id="UP000059680">
    <property type="component" value="Chromosome 10"/>
</dbReference>
<sequence length="72" mass="7845">MRQARQAADAERAGGDGLAAPIKWAWAGGTEAGRRRPRPPLPQIRPEGKRRDGWPAGGGMGGRLVSRFFLFF</sequence>
<evidence type="ECO:0000313" key="2">
    <source>
        <dbReference type="EMBL" id="BAT11377.1"/>
    </source>
</evidence>
<reference evidence="2 3" key="3">
    <citation type="journal article" date="2013" name="Rice">
        <title>Improvement of the Oryza sativa Nipponbare reference genome using next generation sequence and optical map data.</title>
        <authorList>
            <person name="Kawahara Y."/>
            <person name="de la Bastide M."/>
            <person name="Hamilton J.P."/>
            <person name="Kanamori H."/>
            <person name="McCombie W.R."/>
            <person name="Ouyang S."/>
            <person name="Schwartz D.C."/>
            <person name="Tanaka T."/>
            <person name="Wu J."/>
            <person name="Zhou S."/>
            <person name="Childs K.L."/>
            <person name="Davidson R.M."/>
            <person name="Lin H."/>
            <person name="Quesada-Ocampo L."/>
            <person name="Vaillancourt B."/>
            <person name="Sakai H."/>
            <person name="Lee S.S."/>
            <person name="Kim J."/>
            <person name="Numa H."/>
            <person name="Itoh T."/>
            <person name="Buell C.R."/>
            <person name="Matsumoto T."/>
        </authorList>
    </citation>
    <scope>NUCLEOTIDE SEQUENCE [LARGE SCALE GENOMIC DNA]</scope>
    <source>
        <strain evidence="3">cv. Nipponbare</strain>
    </source>
</reference>
<dbReference type="InParanoid" id="A0A0P0XVH0"/>
<dbReference type="SMR" id="A0A0P0XVH0"/>
<dbReference type="Gramene" id="Os10t0485400-01">
    <property type="protein sequence ID" value="Os10t0485400-01"/>
    <property type="gene ID" value="Os10g0485400"/>
</dbReference>
<dbReference type="EMBL" id="AP014966">
    <property type="protein sequence ID" value="BAT11377.1"/>
    <property type="molecule type" value="Genomic_DNA"/>
</dbReference>
<evidence type="ECO:0000313" key="3">
    <source>
        <dbReference type="Proteomes" id="UP000059680"/>
    </source>
</evidence>
<dbReference type="AlphaFoldDB" id="A0A0P0XVH0"/>
<dbReference type="PaxDb" id="39947-A0A0P0XVH0"/>
<proteinExistence type="predicted"/>
<name>A0A0P0XVH0_ORYSJ</name>
<accession>A0A0P0XVH0</accession>
<protein>
    <submittedName>
        <fullName evidence="2">Os10g0485400 protein</fullName>
    </submittedName>
</protein>